<comment type="caution">
    <text evidence="2">The sequence shown here is derived from an EMBL/GenBank/DDBJ whole genome shotgun (WGS) entry which is preliminary data.</text>
</comment>
<dbReference type="Proteomes" id="UP000738349">
    <property type="component" value="Unassembled WGS sequence"/>
</dbReference>
<evidence type="ECO:0000256" key="1">
    <source>
        <dbReference type="SAM" id="MobiDB-lite"/>
    </source>
</evidence>
<feature type="region of interest" description="Disordered" evidence="1">
    <location>
        <begin position="199"/>
        <end position="218"/>
    </location>
</feature>
<feature type="compositionally biased region" description="Basic and acidic residues" evidence="1">
    <location>
        <begin position="117"/>
        <end position="131"/>
    </location>
</feature>
<feature type="compositionally biased region" description="Polar residues" evidence="1">
    <location>
        <begin position="56"/>
        <end position="76"/>
    </location>
</feature>
<feature type="region of interest" description="Disordered" evidence="1">
    <location>
        <begin position="56"/>
        <end position="82"/>
    </location>
</feature>
<evidence type="ECO:0000313" key="3">
    <source>
        <dbReference type="Proteomes" id="UP000738349"/>
    </source>
</evidence>
<gene>
    <name evidence="2" type="ORF">EDB81DRAFT_760908</name>
</gene>
<organism evidence="2 3">
    <name type="scientific">Dactylonectria macrodidyma</name>
    <dbReference type="NCBI Taxonomy" id="307937"/>
    <lineage>
        <taxon>Eukaryota</taxon>
        <taxon>Fungi</taxon>
        <taxon>Dikarya</taxon>
        <taxon>Ascomycota</taxon>
        <taxon>Pezizomycotina</taxon>
        <taxon>Sordariomycetes</taxon>
        <taxon>Hypocreomycetidae</taxon>
        <taxon>Hypocreales</taxon>
        <taxon>Nectriaceae</taxon>
        <taxon>Dactylonectria</taxon>
    </lineage>
</organism>
<feature type="region of interest" description="Disordered" evidence="1">
    <location>
        <begin position="116"/>
        <end position="145"/>
    </location>
</feature>
<evidence type="ECO:0000313" key="2">
    <source>
        <dbReference type="EMBL" id="KAH7142081.1"/>
    </source>
</evidence>
<keyword evidence="3" id="KW-1185">Reference proteome</keyword>
<dbReference type="AlphaFoldDB" id="A0A9P9EQI5"/>
<protein>
    <submittedName>
        <fullName evidence="2">Uncharacterized protein</fullName>
    </submittedName>
</protein>
<accession>A0A9P9EQI5</accession>
<dbReference type="EMBL" id="JAGMUV010000010">
    <property type="protein sequence ID" value="KAH7142081.1"/>
    <property type="molecule type" value="Genomic_DNA"/>
</dbReference>
<sequence length="284" mass="32502">MDDVPSFMPSWFSTNDFDGGDEPEMTAFIDWDGLHHHEVNDTAYQALTESCDSAVRSSISPSYPDNLDISSKTSLSHKPDSDVSEVSIGFAEVKLPIIYHDDPTSPVSSNESLDIEYQEHEKDQEKPRDSRPAVQPEGPPQRQRYLTLSRAAKRGLASNDECAEDELVAHDVDHNEDHHEDHDVEDQDVGELDLNEERVQERSGDVRNNDPGDQDTQAHLDGRITEDLNLTGAMRIVLARARRICRKRRRHNHRRLIERRYYMSRTRVSANYLKAGAVRQRMEK</sequence>
<name>A0A9P9EQI5_9HYPO</name>
<proteinExistence type="predicted"/>
<reference evidence="2" key="1">
    <citation type="journal article" date="2021" name="Nat. Commun.">
        <title>Genetic determinants of endophytism in the Arabidopsis root mycobiome.</title>
        <authorList>
            <person name="Mesny F."/>
            <person name="Miyauchi S."/>
            <person name="Thiergart T."/>
            <person name="Pickel B."/>
            <person name="Atanasova L."/>
            <person name="Karlsson M."/>
            <person name="Huettel B."/>
            <person name="Barry K.W."/>
            <person name="Haridas S."/>
            <person name="Chen C."/>
            <person name="Bauer D."/>
            <person name="Andreopoulos W."/>
            <person name="Pangilinan J."/>
            <person name="LaButti K."/>
            <person name="Riley R."/>
            <person name="Lipzen A."/>
            <person name="Clum A."/>
            <person name="Drula E."/>
            <person name="Henrissat B."/>
            <person name="Kohler A."/>
            <person name="Grigoriev I.V."/>
            <person name="Martin F.M."/>
            <person name="Hacquard S."/>
        </authorList>
    </citation>
    <scope>NUCLEOTIDE SEQUENCE</scope>
    <source>
        <strain evidence="2">MPI-CAGE-AT-0147</strain>
    </source>
</reference>